<evidence type="ECO:0000256" key="3">
    <source>
        <dbReference type="ARBA" id="ARBA00022490"/>
    </source>
</evidence>
<evidence type="ECO:0000256" key="1">
    <source>
        <dbReference type="ARBA" id="ARBA00004123"/>
    </source>
</evidence>
<comment type="caution">
    <text evidence="8">The sequence shown here is derived from an EMBL/GenBank/DDBJ whole genome shotgun (WGS) entry which is preliminary data.</text>
</comment>
<evidence type="ECO:0000313" key="8">
    <source>
        <dbReference type="EMBL" id="CAG5182793.1"/>
    </source>
</evidence>
<organism evidence="8 9">
    <name type="scientific">Alternaria atra</name>
    <dbReference type="NCBI Taxonomy" id="119953"/>
    <lineage>
        <taxon>Eukaryota</taxon>
        <taxon>Fungi</taxon>
        <taxon>Dikarya</taxon>
        <taxon>Ascomycota</taxon>
        <taxon>Pezizomycotina</taxon>
        <taxon>Dothideomycetes</taxon>
        <taxon>Pleosporomycetidae</taxon>
        <taxon>Pleosporales</taxon>
        <taxon>Pleosporineae</taxon>
        <taxon>Pleosporaceae</taxon>
        <taxon>Alternaria</taxon>
        <taxon>Alternaria sect. Ulocladioides</taxon>
    </lineage>
</organism>
<dbReference type="Proteomes" id="UP000676310">
    <property type="component" value="Unassembled WGS sequence"/>
</dbReference>
<dbReference type="SMART" id="SM00271">
    <property type="entry name" value="DnaJ"/>
    <property type="match status" value="1"/>
</dbReference>
<dbReference type="Pfam" id="PF00226">
    <property type="entry name" value="DnaJ"/>
    <property type="match status" value="1"/>
</dbReference>
<dbReference type="SUPFAM" id="SSF54928">
    <property type="entry name" value="RNA-binding domain, RBD"/>
    <property type="match status" value="1"/>
</dbReference>
<dbReference type="PANTHER" id="PTHR44313">
    <property type="entry name" value="DNAJ HOMOLOG SUBFAMILY C MEMBER 17"/>
    <property type="match status" value="1"/>
</dbReference>
<dbReference type="PROSITE" id="PS50076">
    <property type="entry name" value="DNAJ_2"/>
    <property type="match status" value="1"/>
</dbReference>
<reference evidence="8" key="1">
    <citation type="submission" date="2021-05" db="EMBL/GenBank/DDBJ databases">
        <authorList>
            <person name="Stam R."/>
        </authorList>
    </citation>
    <scope>NUCLEOTIDE SEQUENCE</scope>
    <source>
        <strain evidence="8">CS162</strain>
    </source>
</reference>
<dbReference type="InterPro" id="IPR036869">
    <property type="entry name" value="J_dom_sf"/>
</dbReference>
<dbReference type="OrthoDB" id="376357at2759"/>
<dbReference type="SUPFAM" id="SSF46565">
    <property type="entry name" value="Chaperone J-domain"/>
    <property type="match status" value="1"/>
</dbReference>
<protein>
    <recommendedName>
        <fullName evidence="7">J domain-containing protein</fullName>
    </recommendedName>
</protein>
<feature type="region of interest" description="Disordered" evidence="6">
    <location>
        <begin position="117"/>
        <end position="189"/>
    </location>
</feature>
<dbReference type="PRINTS" id="PR00625">
    <property type="entry name" value="JDOMAIN"/>
</dbReference>
<comment type="subcellular location">
    <subcellularLocation>
        <location evidence="2">Cytoplasm</location>
    </subcellularLocation>
    <subcellularLocation>
        <location evidence="1">Nucleus</location>
    </subcellularLocation>
</comment>
<sequence length="404" mass="46750">MGDTNKDLEDLAKSTTEDFYELLGVAFDAPEAAIKKAYRKASIRYHPDKNPDNKDAADRFIYLGWARDILIDEKLKGEYDRARTRRREKALQDELLDGRRRNMIDELERREREVPNLKRKRAEQMNEAERREREKEQEMQRLAEDTKRRRKELKERREKERKEEYEASFMDIEKSPEPQAPKPGESAEIDRTVKVRFQREGETTDWDKDKMSSMFVKYGKIDSVVMGKDKKIRPSGGKHRNTVATVFITYTRLDHAHAAVLDGKSDYPSLESVSWVNGPPDLKWRTTGPSTHNMPSLEEVTMMRLKEAGKKQLEEQIRKREAAEEAAIAPSTPISTPKNKSFRTSFGPSIVKGVGSTPLGTPKFSFSPKTPNLEEVTMMRSKQAEKKRLEEQIRKQEAAEEATL</sequence>
<dbReference type="InterPro" id="IPR052094">
    <property type="entry name" value="Pre-mRNA-splicing_ERAD"/>
</dbReference>
<dbReference type="CDD" id="cd06257">
    <property type="entry name" value="DnaJ"/>
    <property type="match status" value="1"/>
</dbReference>
<dbReference type="Gene3D" id="3.30.70.330">
    <property type="match status" value="1"/>
</dbReference>
<dbReference type="GO" id="GO:0000390">
    <property type="term" value="P:spliceosomal complex disassembly"/>
    <property type="evidence" value="ECO:0007669"/>
    <property type="project" value="TreeGrafter"/>
</dbReference>
<dbReference type="AlphaFoldDB" id="A0A8J2I9A6"/>
<evidence type="ECO:0000259" key="7">
    <source>
        <dbReference type="PROSITE" id="PS50076"/>
    </source>
</evidence>
<dbReference type="Gene3D" id="1.10.287.110">
    <property type="entry name" value="DnaJ domain"/>
    <property type="match status" value="1"/>
</dbReference>
<keyword evidence="9" id="KW-1185">Reference proteome</keyword>
<feature type="domain" description="J" evidence="7">
    <location>
        <begin position="18"/>
        <end position="83"/>
    </location>
</feature>
<evidence type="ECO:0000256" key="4">
    <source>
        <dbReference type="ARBA" id="ARBA00023186"/>
    </source>
</evidence>
<dbReference type="InterPro" id="IPR012677">
    <property type="entry name" value="Nucleotide-bd_a/b_plait_sf"/>
</dbReference>
<evidence type="ECO:0000313" key="9">
    <source>
        <dbReference type="Proteomes" id="UP000676310"/>
    </source>
</evidence>
<keyword evidence="5" id="KW-0539">Nucleus</keyword>
<name>A0A8J2I9A6_9PLEO</name>
<dbReference type="GO" id="GO:0005681">
    <property type="term" value="C:spliceosomal complex"/>
    <property type="evidence" value="ECO:0007669"/>
    <property type="project" value="TreeGrafter"/>
</dbReference>
<evidence type="ECO:0000256" key="6">
    <source>
        <dbReference type="SAM" id="MobiDB-lite"/>
    </source>
</evidence>
<dbReference type="GeneID" id="67010487"/>
<feature type="compositionally biased region" description="Polar residues" evidence="6">
    <location>
        <begin position="332"/>
        <end position="347"/>
    </location>
</feature>
<keyword evidence="4" id="KW-0143">Chaperone</keyword>
<keyword evidence="3" id="KW-0963">Cytoplasm</keyword>
<feature type="compositionally biased region" description="Basic and acidic residues" evidence="6">
    <location>
        <begin position="117"/>
        <end position="176"/>
    </location>
</feature>
<feature type="region of interest" description="Disordered" evidence="6">
    <location>
        <begin position="323"/>
        <end position="404"/>
    </location>
</feature>
<dbReference type="EMBL" id="CAJRGZ010000027">
    <property type="protein sequence ID" value="CAG5182793.1"/>
    <property type="molecule type" value="Genomic_DNA"/>
</dbReference>
<evidence type="ECO:0000256" key="5">
    <source>
        <dbReference type="ARBA" id="ARBA00023242"/>
    </source>
</evidence>
<dbReference type="PANTHER" id="PTHR44313:SF1">
    <property type="entry name" value="DNAJ HOMOLOG SUBFAMILY C MEMBER 17"/>
    <property type="match status" value="1"/>
</dbReference>
<dbReference type="InterPro" id="IPR035979">
    <property type="entry name" value="RBD_domain_sf"/>
</dbReference>
<dbReference type="GO" id="GO:0005737">
    <property type="term" value="C:cytoplasm"/>
    <property type="evidence" value="ECO:0007669"/>
    <property type="project" value="UniProtKB-SubCell"/>
</dbReference>
<dbReference type="GO" id="GO:0003676">
    <property type="term" value="F:nucleic acid binding"/>
    <property type="evidence" value="ECO:0007669"/>
    <property type="project" value="InterPro"/>
</dbReference>
<proteinExistence type="predicted"/>
<dbReference type="RefSeq" id="XP_043173908.1">
    <property type="nucleotide sequence ID" value="XM_043317973.1"/>
</dbReference>
<gene>
    <name evidence="8" type="ORF">ALTATR162_LOCUS10337</name>
</gene>
<feature type="compositionally biased region" description="Basic and acidic residues" evidence="6">
    <location>
        <begin position="382"/>
        <end position="398"/>
    </location>
</feature>
<accession>A0A8J2I9A6</accession>
<evidence type="ECO:0000256" key="2">
    <source>
        <dbReference type="ARBA" id="ARBA00004496"/>
    </source>
</evidence>
<dbReference type="InterPro" id="IPR001623">
    <property type="entry name" value="DnaJ_domain"/>
</dbReference>